<evidence type="ECO:0000313" key="2">
    <source>
        <dbReference type="EMBL" id="WMV49856.1"/>
    </source>
</evidence>
<dbReference type="InterPro" id="IPR043502">
    <property type="entry name" value="DNA/RNA_pol_sf"/>
</dbReference>
<dbReference type="Pfam" id="PF24626">
    <property type="entry name" value="SH3_Tf2-1"/>
    <property type="match status" value="1"/>
</dbReference>
<keyword evidence="3" id="KW-1185">Reference proteome</keyword>
<evidence type="ECO:0000259" key="1">
    <source>
        <dbReference type="Pfam" id="PF24626"/>
    </source>
</evidence>
<evidence type="ECO:0000313" key="3">
    <source>
        <dbReference type="Proteomes" id="UP001234989"/>
    </source>
</evidence>
<dbReference type="Gene3D" id="3.30.70.270">
    <property type="match status" value="1"/>
</dbReference>
<gene>
    <name evidence="2" type="ORF">MTR67_043241</name>
</gene>
<sequence>MGASVFSKIHLRLGYHQLKIRPKDIPKTTFKKRYGHYGFLVLLKVSPMKEVMRFCKKGKINPHYVGPFEILNGLGANSLQVCNSSDYEKVKVGLRSGPQV</sequence>
<reference evidence="2" key="1">
    <citation type="submission" date="2023-08" db="EMBL/GenBank/DDBJ databases">
        <title>A de novo genome assembly of Solanum verrucosum Schlechtendal, a Mexican diploid species geographically isolated from the other diploid A-genome species in potato relatives.</title>
        <authorList>
            <person name="Hosaka K."/>
        </authorList>
    </citation>
    <scope>NUCLEOTIDE SEQUENCE</scope>
    <source>
        <tissue evidence="2">Young leaves</tissue>
    </source>
</reference>
<dbReference type="EMBL" id="CP133621">
    <property type="protein sequence ID" value="WMV49856.1"/>
    <property type="molecule type" value="Genomic_DNA"/>
</dbReference>
<proteinExistence type="predicted"/>
<feature type="domain" description="Tf2-1-like SH3-like" evidence="1">
    <location>
        <begin position="39"/>
        <end position="78"/>
    </location>
</feature>
<dbReference type="InterPro" id="IPR043128">
    <property type="entry name" value="Rev_trsase/Diguanyl_cyclase"/>
</dbReference>
<protein>
    <recommendedName>
        <fullName evidence="1">Tf2-1-like SH3-like domain-containing protein</fullName>
    </recommendedName>
</protein>
<organism evidence="2 3">
    <name type="scientific">Solanum verrucosum</name>
    <dbReference type="NCBI Taxonomy" id="315347"/>
    <lineage>
        <taxon>Eukaryota</taxon>
        <taxon>Viridiplantae</taxon>
        <taxon>Streptophyta</taxon>
        <taxon>Embryophyta</taxon>
        <taxon>Tracheophyta</taxon>
        <taxon>Spermatophyta</taxon>
        <taxon>Magnoliopsida</taxon>
        <taxon>eudicotyledons</taxon>
        <taxon>Gunneridae</taxon>
        <taxon>Pentapetalae</taxon>
        <taxon>asterids</taxon>
        <taxon>lamiids</taxon>
        <taxon>Solanales</taxon>
        <taxon>Solanaceae</taxon>
        <taxon>Solanoideae</taxon>
        <taxon>Solaneae</taxon>
        <taxon>Solanum</taxon>
    </lineage>
</organism>
<accession>A0AAF0URL1</accession>
<dbReference type="Proteomes" id="UP001234989">
    <property type="component" value="Chromosome 10"/>
</dbReference>
<dbReference type="Gene3D" id="3.10.10.10">
    <property type="entry name" value="HIV Type 1 Reverse Transcriptase, subunit A, domain 1"/>
    <property type="match status" value="1"/>
</dbReference>
<dbReference type="SUPFAM" id="SSF56672">
    <property type="entry name" value="DNA/RNA polymerases"/>
    <property type="match status" value="1"/>
</dbReference>
<dbReference type="PANTHER" id="PTHR24559">
    <property type="entry name" value="TRANSPOSON TY3-I GAG-POL POLYPROTEIN"/>
    <property type="match status" value="1"/>
</dbReference>
<dbReference type="AlphaFoldDB" id="A0AAF0URL1"/>
<name>A0AAF0URL1_SOLVR</name>
<dbReference type="InterPro" id="IPR053134">
    <property type="entry name" value="RNA-dir_DNA_polymerase"/>
</dbReference>
<dbReference type="InterPro" id="IPR056924">
    <property type="entry name" value="SH3_Tf2-1"/>
</dbReference>
<dbReference type="PANTHER" id="PTHR24559:SF444">
    <property type="entry name" value="REVERSE TRANSCRIPTASE DOMAIN-CONTAINING PROTEIN"/>
    <property type="match status" value="1"/>
</dbReference>